<proteinExistence type="predicted"/>
<evidence type="ECO:0000313" key="2">
    <source>
        <dbReference type="EMBL" id="KAG9235880.1"/>
    </source>
</evidence>
<feature type="region of interest" description="Disordered" evidence="1">
    <location>
        <begin position="75"/>
        <end position="98"/>
    </location>
</feature>
<dbReference type="AlphaFoldDB" id="A0A9P7YMM9"/>
<dbReference type="Proteomes" id="UP000824998">
    <property type="component" value="Unassembled WGS sequence"/>
</dbReference>
<accession>A0A9P7YMM9</accession>
<organism evidence="2 3">
    <name type="scientific">Amylocarpus encephaloides</name>
    <dbReference type="NCBI Taxonomy" id="45428"/>
    <lineage>
        <taxon>Eukaryota</taxon>
        <taxon>Fungi</taxon>
        <taxon>Dikarya</taxon>
        <taxon>Ascomycota</taxon>
        <taxon>Pezizomycotina</taxon>
        <taxon>Leotiomycetes</taxon>
        <taxon>Helotiales</taxon>
        <taxon>Helotiales incertae sedis</taxon>
        <taxon>Amylocarpus</taxon>
    </lineage>
</organism>
<keyword evidence="3" id="KW-1185">Reference proteome</keyword>
<name>A0A9P7YMM9_9HELO</name>
<evidence type="ECO:0000256" key="1">
    <source>
        <dbReference type="SAM" id="MobiDB-lite"/>
    </source>
</evidence>
<reference evidence="2" key="1">
    <citation type="journal article" date="2021" name="IMA Fungus">
        <title>Genomic characterization of three marine fungi, including Emericellopsis atlantica sp. nov. with signatures of a generalist lifestyle and marine biomass degradation.</title>
        <authorList>
            <person name="Hagestad O.C."/>
            <person name="Hou L."/>
            <person name="Andersen J.H."/>
            <person name="Hansen E.H."/>
            <person name="Altermark B."/>
            <person name="Li C."/>
            <person name="Kuhnert E."/>
            <person name="Cox R.J."/>
            <person name="Crous P.W."/>
            <person name="Spatafora J.W."/>
            <person name="Lail K."/>
            <person name="Amirebrahimi M."/>
            <person name="Lipzen A."/>
            <person name="Pangilinan J."/>
            <person name="Andreopoulos W."/>
            <person name="Hayes R.D."/>
            <person name="Ng V."/>
            <person name="Grigoriev I.V."/>
            <person name="Jackson S.A."/>
            <person name="Sutton T.D.S."/>
            <person name="Dobson A.D.W."/>
            <person name="Rama T."/>
        </authorList>
    </citation>
    <scope>NUCLEOTIDE SEQUENCE</scope>
    <source>
        <strain evidence="2">TRa018bII</strain>
    </source>
</reference>
<comment type="caution">
    <text evidence="2">The sequence shown here is derived from an EMBL/GenBank/DDBJ whole genome shotgun (WGS) entry which is preliminary data.</text>
</comment>
<dbReference type="EMBL" id="MU251420">
    <property type="protein sequence ID" value="KAG9235880.1"/>
    <property type="molecule type" value="Genomic_DNA"/>
</dbReference>
<feature type="non-terminal residue" evidence="2">
    <location>
        <position position="1"/>
    </location>
</feature>
<protein>
    <submittedName>
        <fullName evidence="2">Uncharacterized protein</fullName>
    </submittedName>
</protein>
<sequence>QPFTATKHHQAQRPRSLYIVPLIDCFFTSINPFNQLIFQYLESISRSRHRPRFQVLASNISARMSKEFAKIVAGGSEDPLPSPSDPGPPSPASPPCPPTPPKLLIRRFNLSLAPAEKFELLEKLPNELVTKIYRYMAAFEPRSFSIIEMPVLSRVPVVGAAGLVIGWRYIYNPDFHNNLPGPTKLSRSSKLADLFLKDAGIYQCLLKSTINSMAIFFTPGIDSLAIDSRVAIAGLTPQLSLHQEFGHRMKYNNVTAIRIQLSTLDATPHWLLKNISALPYLQEIFIVGHRLDRPKIGEYFDLTIRFVHFSTVLTLDDCSREIMDEMIPSVKINGHTLFGVPAMVRIHQEILDQDEQQFLMSIWTIINEINEIVFRLPRITLNIDYQPGQFSS</sequence>
<evidence type="ECO:0000313" key="3">
    <source>
        <dbReference type="Proteomes" id="UP000824998"/>
    </source>
</evidence>
<gene>
    <name evidence="2" type="ORF">BJ875DRAFT_527860</name>
</gene>
<feature type="compositionally biased region" description="Pro residues" evidence="1">
    <location>
        <begin position="80"/>
        <end position="98"/>
    </location>
</feature>